<sequence>MIVVELTKTRKAEVVAALDFALSALWCRAMAPGPRGVIPCLCSSWWAFCTNIIHPIEFDVDFMHLTQIQIT</sequence>
<reference evidence="1" key="1">
    <citation type="journal article" date="2020" name="Stud. Mycol.">
        <title>101 Dothideomycetes genomes: a test case for predicting lifestyles and emergence of pathogens.</title>
        <authorList>
            <person name="Haridas S."/>
            <person name="Albert R."/>
            <person name="Binder M."/>
            <person name="Bloem J."/>
            <person name="Labutti K."/>
            <person name="Salamov A."/>
            <person name="Andreopoulos B."/>
            <person name="Baker S."/>
            <person name="Barry K."/>
            <person name="Bills G."/>
            <person name="Bluhm B."/>
            <person name="Cannon C."/>
            <person name="Castanera R."/>
            <person name="Culley D."/>
            <person name="Daum C."/>
            <person name="Ezra D."/>
            <person name="Gonzalez J."/>
            <person name="Henrissat B."/>
            <person name="Kuo A."/>
            <person name="Liang C."/>
            <person name="Lipzen A."/>
            <person name="Lutzoni F."/>
            <person name="Magnuson J."/>
            <person name="Mondo S."/>
            <person name="Nolan M."/>
            <person name="Ohm R."/>
            <person name="Pangilinan J."/>
            <person name="Park H.-J."/>
            <person name="Ramirez L."/>
            <person name="Alfaro M."/>
            <person name="Sun H."/>
            <person name="Tritt A."/>
            <person name="Yoshinaga Y."/>
            <person name="Zwiers L.-H."/>
            <person name="Turgeon B."/>
            <person name="Goodwin S."/>
            <person name="Spatafora J."/>
            <person name="Crous P."/>
            <person name="Grigoriev I."/>
        </authorList>
    </citation>
    <scope>NUCLEOTIDE SEQUENCE</scope>
    <source>
        <strain evidence="1">CBS 109.77</strain>
    </source>
</reference>
<keyword evidence="2" id="KW-1185">Reference proteome</keyword>
<name>A0A6A6XNW2_9PLEO</name>
<evidence type="ECO:0000313" key="2">
    <source>
        <dbReference type="Proteomes" id="UP000799757"/>
    </source>
</evidence>
<accession>A0A6A6XNW2</accession>
<dbReference type="EMBL" id="MU001796">
    <property type="protein sequence ID" value="KAF2797868.1"/>
    <property type="molecule type" value="Genomic_DNA"/>
</dbReference>
<dbReference type="AlphaFoldDB" id="A0A6A6XNW2"/>
<gene>
    <name evidence="1" type="ORF">K505DRAFT_127447</name>
</gene>
<organism evidence="1 2">
    <name type="scientific">Melanomma pulvis-pyrius CBS 109.77</name>
    <dbReference type="NCBI Taxonomy" id="1314802"/>
    <lineage>
        <taxon>Eukaryota</taxon>
        <taxon>Fungi</taxon>
        <taxon>Dikarya</taxon>
        <taxon>Ascomycota</taxon>
        <taxon>Pezizomycotina</taxon>
        <taxon>Dothideomycetes</taxon>
        <taxon>Pleosporomycetidae</taxon>
        <taxon>Pleosporales</taxon>
        <taxon>Melanommataceae</taxon>
        <taxon>Melanomma</taxon>
    </lineage>
</organism>
<evidence type="ECO:0000313" key="1">
    <source>
        <dbReference type="EMBL" id="KAF2797868.1"/>
    </source>
</evidence>
<proteinExistence type="predicted"/>
<dbReference type="Proteomes" id="UP000799757">
    <property type="component" value="Unassembled WGS sequence"/>
</dbReference>
<protein>
    <submittedName>
        <fullName evidence="1">Uncharacterized protein</fullName>
    </submittedName>
</protein>